<dbReference type="EMBL" id="QAOK01000002">
    <property type="protein sequence ID" value="PTQ82998.1"/>
    <property type="molecule type" value="Genomic_DNA"/>
</dbReference>
<organism evidence="1 2">
    <name type="scientific">Nitrosospira multiformis</name>
    <dbReference type="NCBI Taxonomy" id="1231"/>
    <lineage>
        <taxon>Bacteria</taxon>
        <taxon>Pseudomonadati</taxon>
        <taxon>Pseudomonadota</taxon>
        <taxon>Betaproteobacteria</taxon>
        <taxon>Nitrosomonadales</taxon>
        <taxon>Nitrosomonadaceae</taxon>
        <taxon>Nitrosospira</taxon>
    </lineage>
</organism>
<evidence type="ECO:0000313" key="2">
    <source>
        <dbReference type="Proteomes" id="UP000244152"/>
    </source>
</evidence>
<name>A0A2T5IGP6_9PROT</name>
<comment type="caution">
    <text evidence="1">The sequence shown here is derived from an EMBL/GenBank/DDBJ whole genome shotgun (WGS) entry which is preliminary data.</text>
</comment>
<reference evidence="1 2" key="1">
    <citation type="submission" date="2018-04" db="EMBL/GenBank/DDBJ databases">
        <title>Active sludge and wastewater microbial communities from Klosterneuburg, Austria.</title>
        <authorList>
            <person name="Wagner M."/>
        </authorList>
    </citation>
    <scope>NUCLEOTIDE SEQUENCE [LARGE SCALE GENOMIC DNA]</scope>
    <source>
        <strain evidence="1 2">Nl12</strain>
    </source>
</reference>
<feature type="non-terminal residue" evidence="1">
    <location>
        <position position="1"/>
    </location>
</feature>
<sequence length="63" mass="6699">SALTYLGGKLVLFLHSSILSDVGASTKPGAVQIASLVIITTKQNGLYFGLILPLRAQESLEKR</sequence>
<dbReference type="Proteomes" id="UP000244152">
    <property type="component" value="Unassembled WGS sequence"/>
</dbReference>
<evidence type="ECO:0000313" key="1">
    <source>
        <dbReference type="EMBL" id="PTQ82998.1"/>
    </source>
</evidence>
<accession>A0A2T5IGP6</accession>
<protein>
    <submittedName>
        <fullName evidence="1">Uncharacterized protein</fullName>
    </submittedName>
</protein>
<proteinExistence type="predicted"/>
<gene>
    <name evidence="1" type="ORF">C8R21_1021</name>
</gene>
<dbReference type="AlphaFoldDB" id="A0A2T5IGP6"/>